<organism evidence="1">
    <name type="scientific">Vigna angularis var. angularis</name>
    <dbReference type="NCBI Taxonomy" id="157739"/>
    <lineage>
        <taxon>Eukaryota</taxon>
        <taxon>Viridiplantae</taxon>
        <taxon>Streptophyta</taxon>
        <taxon>Embryophyta</taxon>
        <taxon>Tracheophyta</taxon>
        <taxon>Spermatophyta</taxon>
        <taxon>Magnoliopsida</taxon>
        <taxon>eudicotyledons</taxon>
        <taxon>Gunneridae</taxon>
        <taxon>Pentapetalae</taxon>
        <taxon>rosids</taxon>
        <taxon>fabids</taxon>
        <taxon>Fabales</taxon>
        <taxon>Fabaceae</taxon>
        <taxon>Papilionoideae</taxon>
        <taxon>50 kb inversion clade</taxon>
        <taxon>NPAAA clade</taxon>
        <taxon>indigoferoid/millettioid clade</taxon>
        <taxon>Phaseoleae</taxon>
        <taxon>Vigna</taxon>
    </lineage>
</organism>
<dbReference type="EMBL" id="AP015135">
    <property type="protein sequence ID" value="BAU03208.1"/>
    <property type="molecule type" value="Genomic_DNA"/>
</dbReference>
<gene>
    <name evidence="1" type="primary">Vigan.UMG042000</name>
    <name evidence="1" type="ORF">VIGAN_UM042000</name>
</gene>
<protein>
    <submittedName>
        <fullName evidence="1">Uncharacterized protein</fullName>
    </submittedName>
</protein>
<accession>A0A0S3TDJ2</accession>
<reference evidence="1" key="1">
    <citation type="journal article" date="2015" name="Sci. Rep.">
        <title>The power of single molecule real-time sequencing technology in the de novo assembly of a eukaryotic genome.</title>
        <authorList>
            <person name="Sakai H."/>
            <person name="Naito K."/>
            <person name="Ogiso-Tanaka E."/>
            <person name="Takahashi Y."/>
            <person name="Iseki K."/>
            <person name="Muto C."/>
            <person name="Satou K."/>
            <person name="Teruya K."/>
            <person name="Shiroma A."/>
            <person name="Shimoji M."/>
            <person name="Hirano T."/>
            <person name="Itoh T."/>
            <person name="Kaga A."/>
            <person name="Tomooka N."/>
        </authorList>
    </citation>
    <scope>NUCLEOTIDE SEQUENCE</scope>
</reference>
<proteinExistence type="predicted"/>
<sequence length="71" mass="7793">MVNSVYISGCKPQPTSRFCGVKLSLKFTSNSIVKMPLKYDGVFLTQSPCLISKFSSTTIVVTPTYLRIKAA</sequence>
<name>A0A0S3TDJ2_PHAAN</name>
<dbReference type="AlphaFoldDB" id="A0A0S3TDJ2"/>
<evidence type="ECO:0000313" key="1">
    <source>
        <dbReference type="EMBL" id="BAU03208.1"/>
    </source>
</evidence>